<dbReference type="SUPFAM" id="SSF51658">
    <property type="entry name" value="Xylose isomerase-like"/>
    <property type="match status" value="1"/>
</dbReference>
<dbReference type="Gene3D" id="3.20.20.150">
    <property type="entry name" value="Divalent-metal-dependent TIM barrel enzymes"/>
    <property type="match status" value="1"/>
</dbReference>
<dbReference type="GO" id="GO:0016853">
    <property type="term" value="F:isomerase activity"/>
    <property type="evidence" value="ECO:0007669"/>
    <property type="project" value="UniProtKB-KW"/>
</dbReference>
<organism evidence="2 3">
    <name type="scientific">Ereboglobus luteus</name>
    <dbReference type="NCBI Taxonomy" id="1796921"/>
    <lineage>
        <taxon>Bacteria</taxon>
        <taxon>Pseudomonadati</taxon>
        <taxon>Verrucomicrobiota</taxon>
        <taxon>Opitutia</taxon>
        <taxon>Opitutales</taxon>
        <taxon>Opitutaceae</taxon>
        <taxon>Ereboglobus</taxon>
    </lineage>
</organism>
<sequence length="297" mass="33529">MLREIADMGFSHAELSHGVQVTLVPGILRALEEGVIKVGSTHNFCPLPTGFSRPAPNAYEPSVGDPTHHDQWVRQTRRSLDFAAQVGARVLVTHLGSVRFWWRNPVKKLLARADEYYSANDAPARFAGEADFAALCEKVLRKVRERMPPYWNQVRASIGEIREYAVERGVTLGFENRERPDELPLDDQFGELLDGLARPNTAAYWHDTGHARLKEQLGILSHREHLEKNAGRLAGFHLHDTTADGRDHQPIGAGEIDFEMVSRFWKPHHMLVLELSPRVSVENVINSKNKIEALMRG</sequence>
<dbReference type="AlphaFoldDB" id="A0A2U8E678"/>
<dbReference type="InterPro" id="IPR013022">
    <property type="entry name" value="Xyl_isomerase-like_TIM-brl"/>
</dbReference>
<evidence type="ECO:0000259" key="1">
    <source>
        <dbReference type="Pfam" id="PF01261"/>
    </source>
</evidence>
<dbReference type="Pfam" id="PF01261">
    <property type="entry name" value="AP_endonuc_2"/>
    <property type="match status" value="1"/>
</dbReference>
<evidence type="ECO:0000313" key="3">
    <source>
        <dbReference type="Proteomes" id="UP000244896"/>
    </source>
</evidence>
<dbReference type="EMBL" id="CP023004">
    <property type="protein sequence ID" value="AWI10438.1"/>
    <property type="molecule type" value="Genomic_DNA"/>
</dbReference>
<evidence type="ECO:0000313" key="2">
    <source>
        <dbReference type="EMBL" id="AWI10438.1"/>
    </source>
</evidence>
<protein>
    <submittedName>
        <fullName evidence="2">Xylose isomerase</fullName>
    </submittedName>
</protein>
<dbReference type="Proteomes" id="UP000244896">
    <property type="component" value="Chromosome"/>
</dbReference>
<proteinExistence type="predicted"/>
<accession>A0A2U8E678</accession>
<reference evidence="2 3" key="1">
    <citation type="journal article" date="2018" name="Syst. Appl. Microbiol.">
        <title>Ereboglobus luteus gen. nov. sp. nov. from cockroach guts, and new insights into the oxygen relationship of the genera Opitutus and Didymococcus (Verrucomicrobia: Opitutaceae).</title>
        <authorList>
            <person name="Tegtmeier D."/>
            <person name="Belitz A."/>
            <person name="Radek R."/>
            <person name="Heimerl T."/>
            <person name="Brune A."/>
        </authorList>
    </citation>
    <scope>NUCLEOTIDE SEQUENCE [LARGE SCALE GENOMIC DNA]</scope>
    <source>
        <strain evidence="2 3">Ho45</strain>
    </source>
</reference>
<dbReference type="OrthoDB" id="186629at2"/>
<keyword evidence="2" id="KW-0413">Isomerase</keyword>
<dbReference type="KEGG" id="elut:CKA38_01335"/>
<name>A0A2U8E678_9BACT</name>
<feature type="domain" description="Xylose isomerase-like TIM barrel" evidence="1">
    <location>
        <begin position="3"/>
        <end position="262"/>
    </location>
</feature>
<keyword evidence="3" id="KW-1185">Reference proteome</keyword>
<dbReference type="InterPro" id="IPR036237">
    <property type="entry name" value="Xyl_isomerase-like_sf"/>
</dbReference>
<gene>
    <name evidence="2" type="ORF">CKA38_01335</name>
</gene>